<proteinExistence type="predicted"/>
<name>A0AC35TIW1_9BILA</name>
<dbReference type="Proteomes" id="UP000095286">
    <property type="component" value="Unplaced"/>
</dbReference>
<accession>A0AC35TIW1</accession>
<protein>
    <submittedName>
        <fullName evidence="2">CHK domain-containing protein</fullName>
    </submittedName>
</protein>
<sequence length="429" mass="49822">MEALFVDPALVKTTLDSSQISLEWIIQNLEVNDPQFNKLRNGSKIQEVTYFDVSNGKGYVSRVYKTTITFDNVEIKPYQCIVKIPTSDCLSEGVSEDIVKNTKETDEQNAQFVAIAHNREVLFYNTYKDIAGLKIPKCYGTKECIYQKQDGALIMELLGSNYSHVEFSKSLTLSQARMLLDQLNHLQSYFFTLPNQDWKESFNFTIDIDQYDIFRPVMDINWETIKSFLSPDLTDHLDDYVAALSDNYIKLANYVVKDLPREEGNTISIVHGDMHNNNCMFRNDSYGNPSDNPVILDWQIMYAGSVGADLARFLCFGTSPDVRREIETNSFPKYYQTLQNNISKKGHKFDMTWEMFMRNYELSFIDQSMQLVICLGFLLRLDEIPKDCEIWNARKFLIGTKILFTLKQAIEYAKKHKPEWLIRKEIPKH</sequence>
<evidence type="ECO:0000313" key="1">
    <source>
        <dbReference type="Proteomes" id="UP000095286"/>
    </source>
</evidence>
<organism evidence="1 2">
    <name type="scientific">Rhabditophanes sp. KR3021</name>
    <dbReference type="NCBI Taxonomy" id="114890"/>
    <lineage>
        <taxon>Eukaryota</taxon>
        <taxon>Metazoa</taxon>
        <taxon>Ecdysozoa</taxon>
        <taxon>Nematoda</taxon>
        <taxon>Chromadorea</taxon>
        <taxon>Rhabditida</taxon>
        <taxon>Tylenchina</taxon>
        <taxon>Panagrolaimomorpha</taxon>
        <taxon>Strongyloidoidea</taxon>
        <taxon>Alloionematidae</taxon>
        <taxon>Rhabditophanes</taxon>
    </lineage>
</organism>
<evidence type="ECO:0000313" key="2">
    <source>
        <dbReference type="WBParaSite" id="RSKR_0000110000.1"/>
    </source>
</evidence>
<reference evidence="2" key="1">
    <citation type="submission" date="2016-11" db="UniProtKB">
        <authorList>
            <consortium name="WormBaseParasite"/>
        </authorList>
    </citation>
    <scope>IDENTIFICATION</scope>
    <source>
        <strain evidence="2">KR3021</strain>
    </source>
</reference>
<dbReference type="WBParaSite" id="RSKR_0000110000.1">
    <property type="protein sequence ID" value="RSKR_0000110000.1"/>
    <property type="gene ID" value="RSKR_0000110000"/>
</dbReference>